<keyword evidence="3" id="KW-1185">Reference proteome</keyword>
<keyword evidence="1" id="KW-0812">Transmembrane</keyword>
<gene>
    <name evidence="2" type="ORF">ABID13_005433</name>
</gene>
<dbReference type="Proteomes" id="UP001549200">
    <property type="component" value="Unassembled WGS sequence"/>
</dbReference>
<evidence type="ECO:0000256" key="1">
    <source>
        <dbReference type="SAM" id="Phobius"/>
    </source>
</evidence>
<proteinExistence type="predicted"/>
<feature type="transmembrane region" description="Helical" evidence="1">
    <location>
        <begin position="23"/>
        <end position="46"/>
    </location>
</feature>
<evidence type="ECO:0000313" key="3">
    <source>
        <dbReference type="Proteomes" id="UP001549200"/>
    </source>
</evidence>
<dbReference type="GeneID" id="93166639"/>
<sequence>MSAAADDSLHPDRMINSPAGNKVYQISFIGSMGMAGMGSTTIRAGLHFRIKTCHKRVKERFRRRFYTN</sequence>
<accession>A0ABV2G652</accession>
<protein>
    <submittedName>
        <fullName evidence="2">Uncharacterized protein</fullName>
    </submittedName>
</protein>
<comment type="caution">
    <text evidence="2">The sequence shown here is derived from an EMBL/GenBank/DDBJ whole genome shotgun (WGS) entry which is preliminary data.</text>
</comment>
<reference evidence="2 3" key="1">
    <citation type="submission" date="2024-06" db="EMBL/GenBank/DDBJ databases">
        <title>Genomic Encyclopedia of Type Strains, Phase IV (KMG-IV): sequencing the most valuable type-strain genomes for metagenomic binning, comparative biology and taxonomic classification.</title>
        <authorList>
            <person name="Goeker M."/>
        </authorList>
    </citation>
    <scope>NUCLEOTIDE SEQUENCE [LARGE SCALE GENOMIC DNA]</scope>
    <source>
        <strain evidence="2 3">DSM 19261</strain>
    </source>
</reference>
<keyword evidence="1" id="KW-1133">Transmembrane helix</keyword>
<organism evidence="2 3">
    <name type="scientific">Enterocloster citroniae</name>
    <dbReference type="NCBI Taxonomy" id="358743"/>
    <lineage>
        <taxon>Bacteria</taxon>
        <taxon>Bacillati</taxon>
        <taxon>Bacillota</taxon>
        <taxon>Clostridia</taxon>
        <taxon>Lachnospirales</taxon>
        <taxon>Lachnospiraceae</taxon>
        <taxon>Enterocloster</taxon>
    </lineage>
</organism>
<dbReference type="EMBL" id="JBEPLZ010000038">
    <property type="protein sequence ID" value="MET3573765.1"/>
    <property type="molecule type" value="Genomic_DNA"/>
</dbReference>
<dbReference type="RefSeq" id="WP_048931350.1">
    <property type="nucleotide sequence ID" value="NZ_JBEPLZ010000038.1"/>
</dbReference>
<keyword evidence="1" id="KW-0472">Membrane</keyword>
<evidence type="ECO:0000313" key="2">
    <source>
        <dbReference type="EMBL" id="MET3573765.1"/>
    </source>
</evidence>
<name>A0ABV2G652_9FIRM</name>